<feature type="region of interest" description="Disordered" evidence="1">
    <location>
        <begin position="1"/>
        <end position="22"/>
    </location>
</feature>
<keyword evidence="3" id="KW-1185">Reference proteome</keyword>
<reference evidence="3" key="1">
    <citation type="journal article" date="2019" name="Int. J. Syst. Evol. Microbiol.">
        <title>The Global Catalogue of Microorganisms (GCM) 10K type strain sequencing project: providing services to taxonomists for standard genome sequencing and annotation.</title>
        <authorList>
            <consortium name="The Broad Institute Genomics Platform"/>
            <consortium name="The Broad Institute Genome Sequencing Center for Infectious Disease"/>
            <person name="Wu L."/>
            <person name="Ma J."/>
        </authorList>
    </citation>
    <scope>NUCLEOTIDE SEQUENCE [LARGE SCALE GENOMIC DNA]</scope>
    <source>
        <strain evidence="3">JCM 4087</strain>
    </source>
</reference>
<comment type="caution">
    <text evidence="2">The sequence shown here is derived from an EMBL/GenBank/DDBJ whole genome shotgun (WGS) entry which is preliminary data.</text>
</comment>
<sequence>MTMDEKVASFSESQDTDGSGVHRKHLQTILELRLIGKELADGVDPDEYVRRLREGWDDQDDQLER</sequence>
<organism evidence="2 3">
    <name type="scientific">Acidicapsa dinghuensis</name>
    <dbReference type="NCBI Taxonomy" id="2218256"/>
    <lineage>
        <taxon>Bacteria</taxon>
        <taxon>Pseudomonadati</taxon>
        <taxon>Acidobacteriota</taxon>
        <taxon>Terriglobia</taxon>
        <taxon>Terriglobales</taxon>
        <taxon>Acidobacteriaceae</taxon>
        <taxon>Acidicapsa</taxon>
    </lineage>
</organism>
<protein>
    <recommendedName>
        <fullName evidence="4">CopG family transcriptional regulator</fullName>
    </recommendedName>
</protein>
<dbReference type="EMBL" id="JBHSPH010000008">
    <property type="protein sequence ID" value="MFC5864003.1"/>
    <property type="molecule type" value="Genomic_DNA"/>
</dbReference>
<evidence type="ECO:0008006" key="4">
    <source>
        <dbReference type="Google" id="ProtNLM"/>
    </source>
</evidence>
<proteinExistence type="predicted"/>
<accession>A0ABW1EIR8</accession>
<name>A0ABW1EIR8_9BACT</name>
<evidence type="ECO:0000313" key="3">
    <source>
        <dbReference type="Proteomes" id="UP001596091"/>
    </source>
</evidence>
<evidence type="ECO:0000313" key="2">
    <source>
        <dbReference type="EMBL" id="MFC5864003.1"/>
    </source>
</evidence>
<evidence type="ECO:0000256" key="1">
    <source>
        <dbReference type="SAM" id="MobiDB-lite"/>
    </source>
</evidence>
<gene>
    <name evidence="2" type="ORF">ACFPT7_16985</name>
</gene>
<dbReference type="RefSeq" id="WP_263341104.1">
    <property type="nucleotide sequence ID" value="NZ_JAGSYH010000006.1"/>
</dbReference>
<dbReference type="Proteomes" id="UP001596091">
    <property type="component" value="Unassembled WGS sequence"/>
</dbReference>